<keyword evidence="6 8" id="KW-0472">Membrane</keyword>
<dbReference type="PANTHER" id="PTHR35851">
    <property type="entry name" value="CELL DIVISION PROTEIN FTSQ"/>
    <property type="match status" value="1"/>
</dbReference>
<evidence type="ECO:0000256" key="2">
    <source>
        <dbReference type="ARBA" id="ARBA00022475"/>
    </source>
</evidence>
<name>A0A2S7U0S7_9BACT</name>
<evidence type="ECO:0000256" key="1">
    <source>
        <dbReference type="ARBA" id="ARBA00004370"/>
    </source>
</evidence>
<dbReference type="AlphaFoldDB" id="A0A2S7U0S7"/>
<evidence type="ECO:0000256" key="4">
    <source>
        <dbReference type="ARBA" id="ARBA00022692"/>
    </source>
</evidence>
<evidence type="ECO:0000256" key="5">
    <source>
        <dbReference type="ARBA" id="ARBA00022989"/>
    </source>
</evidence>
<dbReference type="InterPro" id="IPR034746">
    <property type="entry name" value="POTRA"/>
</dbReference>
<dbReference type="InterPro" id="IPR026579">
    <property type="entry name" value="FtsQ"/>
</dbReference>
<dbReference type="Proteomes" id="UP000239907">
    <property type="component" value="Unassembled WGS sequence"/>
</dbReference>
<keyword evidence="4 8" id="KW-0812">Transmembrane</keyword>
<proteinExistence type="predicted"/>
<accession>A0A2S7U0S7</accession>
<keyword evidence="3" id="KW-0132">Cell division</keyword>
<keyword evidence="2" id="KW-1003">Cell membrane</keyword>
<gene>
    <name evidence="10" type="ORF">BSZ32_08825</name>
</gene>
<evidence type="ECO:0000256" key="6">
    <source>
        <dbReference type="ARBA" id="ARBA00023136"/>
    </source>
</evidence>
<organism evidence="10 11">
    <name type="scientific">Rubritalea profundi</name>
    <dbReference type="NCBI Taxonomy" id="1658618"/>
    <lineage>
        <taxon>Bacteria</taxon>
        <taxon>Pseudomonadati</taxon>
        <taxon>Verrucomicrobiota</taxon>
        <taxon>Verrucomicrobiia</taxon>
        <taxon>Verrucomicrobiales</taxon>
        <taxon>Rubritaleaceae</taxon>
        <taxon>Rubritalea</taxon>
    </lineage>
</organism>
<dbReference type="PANTHER" id="PTHR35851:SF1">
    <property type="entry name" value="CELL DIVISION PROTEIN FTSQ"/>
    <property type="match status" value="1"/>
</dbReference>
<keyword evidence="5 8" id="KW-1133">Transmembrane helix</keyword>
<sequence>MFRKKQTNTRYVRQRSDRMLHLQVSSPRIVFFQSRKAVWGVFKIVIVLAALGAAGIYGTRYVQNHFLTSPEFALRHLELKTNGFLNESEVAQIAQIDPNGTIFSFDIDLAEARLIARPEVVTAVVERRLPDTVKITLTERVPVAWIACPKLGMAGRNPLSGMLMDADGVIFTCQGSLWDVARNLPVIDIGVAEAHEFPLGEKMTNKNAARALSLITLVDDVVKGEWTVKRVAVANFYKLVITSNDGVEATFGMYEHRRQLNDLIAARNHAKETGRELEWINLLPKHNIPGNFKEPSAQANDGLTSVND</sequence>
<evidence type="ECO:0000256" key="8">
    <source>
        <dbReference type="SAM" id="Phobius"/>
    </source>
</evidence>
<dbReference type="Pfam" id="PF08478">
    <property type="entry name" value="POTRA_1"/>
    <property type="match status" value="1"/>
</dbReference>
<dbReference type="GO" id="GO:0090529">
    <property type="term" value="P:cell septum assembly"/>
    <property type="evidence" value="ECO:0007669"/>
    <property type="project" value="InterPro"/>
</dbReference>
<feature type="transmembrane region" description="Helical" evidence="8">
    <location>
        <begin position="37"/>
        <end position="57"/>
    </location>
</feature>
<feature type="domain" description="POTRA" evidence="9">
    <location>
        <begin position="72"/>
        <end position="140"/>
    </location>
</feature>
<keyword evidence="7" id="KW-0131">Cell cycle</keyword>
<dbReference type="Gene3D" id="3.10.20.310">
    <property type="entry name" value="membrane protein fhac"/>
    <property type="match status" value="1"/>
</dbReference>
<reference evidence="10 11" key="1">
    <citation type="submission" date="2016-12" db="EMBL/GenBank/DDBJ databases">
        <title>Study of bacterial adaptation to deep sea.</title>
        <authorList>
            <person name="Song J."/>
            <person name="Yoshizawa S."/>
            <person name="Kogure K."/>
        </authorList>
    </citation>
    <scope>NUCLEOTIDE SEQUENCE [LARGE SCALE GENOMIC DNA]</scope>
    <source>
        <strain evidence="10 11">SAORIC-165</strain>
    </source>
</reference>
<comment type="caution">
    <text evidence="10">The sequence shown here is derived from an EMBL/GenBank/DDBJ whole genome shotgun (WGS) entry which is preliminary data.</text>
</comment>
<dbReference type="PROSITE" id="PS51779">
    <property type="entry name" value="POTRA"/>
    <property type="match status" value="1"/>
</dbReference>
<evidence type="ECO:0000313" key="10">
    <source>
        <dbReference type="EMBL" id="PQJ28595.1"/>
    </source>
</evidence>
<evidence type="ECO:0000313" key="11">
    <source>
        <dbReference type="Proteomes" id="UP000239907"/>
    </source>
</evidence>
<dbReference type="InterPro" id="IPR013685">
    <property type="entry name" value="POTRA_FtsQ_type"/>
</dbReference>
<protein>
    <recommendedName>
        <fullName evidence="9">POTRA domain-containing protein</fullName>
    </recommendedName>
</protein>
<dbReference type="OrthoDB" id="188594at2"/>
<keyword evidence="11" id="KW-1185">Reference proteome</keyword>
<dbReference type="GO" id="GO:0016020">
    <property type="term" value="C:membrane"/>
    <property type="evidence" value="ECO:0007669"/>
    <property type="project" value="UniProtKB-SubCell"/>
</dbReference>
<dbReference type="RefSeq" id="WP_105043095.1">
    <property type="nucleotide sequence ID" value="NZ_MQWA01000001.1"/>
</dbReference>
<comment type="subcellular location">
    <subcellularLocation>
        <location evidence="1">Membrane</location>
    </subcellularLocation>
</comment>
<evidence type="ECO:0000259" key="9">
    <source>
        <dbReference type="PROSITE" id="PS51779"/>
    </source>
</evidence>
<dbReference type="EMBL" id="MQWA01000001">
    <property type="protein sequence ID" value="PQJ28595.1"/>
    <property type="molecule type" value="Genomic_DNA"/>
</dbReference>
<evidence type="ECO:0000256" key="3">
    <source>
        <dbReference type="ARBA" id="ARBA00022618"/>
    </source>
</evidence>
<evidence type="ECO:0000256" key="7">
    <source>
        <dbReference type="ARBA" id="ARBA00023306"/>
    </source>
</evidence>